<dbReference type="PROSITE" id="PS51900">
    <property type="entry name" value="CB"/>
    <property type="match status" value="1"/>
</dbReference>
<organism evidence="7 8">
    <name type="scientific">Haloferax marisrubri</name>
    <dbReference type="NCBI Taxonomy" id="1544719"/>
    <lineage>
        <taxon>Archaea</taxon>
        <taxon>Methanobacteriati</taxon>
        <taxon>Methanobacteriota</taxon>
        <taxon>Stenosarchaea group</taxon>
        <taxon>Halobacteria</taxon>
        <taxon>Halobacteriales</taxon>
        <taxon>Haloferacaceae</taxon>
        <taxon>Haloferax</taxon>
    </lineage>
</organism>
<dbReference type="RefSeq" id="WP_058568628.1">
    <property type="nucleotide sequence ID" value="NZ_LOPW02000022.1"/>
</dbReference>
<reference evidence="7" key="1">
    <citation type="submission" date="2017-08" db="EMBL/GenBank/DDBJ databases">
        <title>Haloferax marisrubri sp. nov., isolated from the Discovery deep brine-seawater interface in the Red Sea.</title>
        <authorList>
            <person name="Zhang G."/>
            <person name="Stingl U."/>
        </authorList>
    </citation>
    <scope>NUCLEOTIDE SEQUENCE [LARGE SCALE GENOMIC DNA]</scope>
    <source>
        <strain evidence="7">SB3</strain>
    </source>
</reference>
<keyword evidence="1" id="KW-0229">DNA integration</keyword>
<dbReference type="Proteomes" id="UP000053621">
    <property type="component" value="Unassembled WGS sequence"/>
</dbReference>
<proteinExistence type="predicted"/>
<dbReference type="InterPro" id="IPR010998">
    <property type="entry name" value="Integrase_recombinase_N"/>
</dbReference>
<dbReference type="PANTHER" id="PTHR30349:SF41">
    <property type="entry name" value="INTEGRASE_RECOMBINASE PROTEIN MJ0367-RELATED"/>
    <property type="match status" value="1"/>
</dbReference>
<dbReference type="GO" id="GO:0015074">
    <property type="term" value="P:DNA integration"/>
    <property type="evidence" value="ECO:0007669"/>
    <property type="project" value="UniProtKB-KW"/>
</dbReference>
<protein>
    <submittedName>
        <fullName evidence="7">Integrase</fullName>
    </submittedName>
</protein>
<dbReference type="InterPro" id="IPR011010">
    <property type="entry name" value="DNA_brk_join_enz"/>
</dbReference>
<dbReference type="OrthoDB" id="142231at2157"/>
<comment type="caution">
    <text evidence="7">The sequence shown here is derived from an EMBL/GenBank/DDBJ whole genome shotgun (WGS) entry which is preliminary data.</text>
</comment>
<gene>
    <name evidence="7" type="ORF">AUR65_018765</name>
</gene>
<dbReference type="PROSITE" id="PS51898">
    <property type="entry name" value="TYR_RECOMBINASE"/>
    <property type="match status" value="1"/>
</dbReference>
<keyword evidence="8" id="KW-1185">Reference proteome</keyword>
<evidence type="ECO:0000259" key="6">
    <source>
        <dbReference type="PROSITE" id="PS51900"/>
    </source>
</evidence>
<dbReference type="Gene3D" id="1.10.443.10">
    <property type="entry name" value="Intergrase catalytic core"/>
    <property type="match status" value="1"/>
</dbReference>
<dbReference type="AlphaFoldDB" id="A0A2P4NKZ8"/>
<keyword evidence="3" id="KW-0233">DNA recombination</keyword>
<dbReference type="Gene3D" id="1.10.150.130">
    <property type="match status" value="1"/>
</dbReference>
<evidence type="ECO:0000256" key="1">
    <source>
        <dbReference type="ARBA" id="ARBA00022908"/>
    </source>
</evidence>
<keyword evidence="2 4" id="KW-0238">DNA-binding</keyword>
<dbReference type="InterPro" id="IPR013762">
    <property type="entry name" value="Integrase-like_cat_sf"/>
</dbReference>
<dbReference type="InterPro" id="IPR044068">
    <property type="entry name" value="CB"/>
</dbReference>
<sequence length="295" mass="33786">MSTTSHGTEPNVDKTELQELMNEFETFLRIKKGFTQKTTRAHVTMARVFLEDVGTTSPTDADVMEFRAQMIDDDYSNSHINNTQKAIEYYFEFADIDELGEYSLLPRKRKKANPYTEEELSQILNHANTLRDQAIVLFLASSGARNSSARRLQFKDIDLEARTAHFEEAKQHNEYTAIFSQRCAEAIQKLKQIRDPEPEDPVFPSRSGGVLTKSGLLQVIQRLGERAGVDNVNVHRFRATFANRLRRNGADIYRIKELMGHRDTRSTLGYLEMDAEELRSEHDALLDGINPDELL</sequence>
<evidence type="ECO:0000313" key="8">
    <source>
        <dbReference type="Proteomes" id="UP000053621"/>
    </source>
</evidence>
<dbReference type="GO" id="GO:0006310">
    <property type="term" value="P:DNA recombination"/>
    <property type="evidence" value="ECO:0007669"/>
    <property type="project" value="UniProtKB-KW"/>
</dbReference>
<name>A0A2P4NKZ8_9EURY</name>
<evidence type="ECO:0000256" key="2">
    <source>
        <dbReference type="ARBA" id="ARBA00023125"/>
    </source>
</evidence>
<evidence type="ECO:0000313" key="7">
    <source>
        <dbReference type="EMBL" id="POG53815.1"/>
    </source>
</evidence>
<dbReference type="PANTHER" id="PTHR30349">
    <property type="entry name" value="PHAGE INTEGRASE-RELATED"/>
    <property type="match status" value="1"/>
</dbReference>
<dbReference type="CDD" id="cd00397">
    <property type="entry name" value="DNA_BRE_C"/>
    <property type="match status" value="1"/>
</dbReference>
<evidence type="ECO:0000256" key="4">
    <source>
        <dbReference type="PROSITE-ProRule" id="PRU01248"/>
    </source>
</evidence>
<evidence type="ECO:0000256" key="3">
    <source>
        <dbReference type="ARBA" id="ARBA00023172"/>
    </source>
</evidence>
<feature type="domain" description="Core-binding (CB)" evidence="6">
    <location>
        <begin position="15"/>
        <end position="95"/>
    </location>
</feature>
<dbReference type="InterPro" id="IPR050090">
    <property type="entry name" value="Tyrosine_recombinase_XerCD"/>
</dbReference>
<dbReference type="SUPFAM" id="SSF56349">
    <property type="entry name" value="DNA breaking-rejoining enzymes"/>
    <property type="match status" value="1"/>
</dbReference>
<dbReference type="InterPro" id="IPR002104">
    <property type="entry name" value="Integrase_catalytic"/>
</dbReference>
<accession>A0A2P4NKZ8</accession>
<feature type="domain" description="Tyr recombinase" evidence="5">
    <location>
        <begin position="110"/>
        <end position="283"/>
    </location>
</feature>
<dbReference type="Pfam" id="PF00589">
    <property type="entry name" value="Phage_integrase"/>
    <property type="match status" value="1"/>
</dbReference>
<dbReference type="EMBL" id="LOPW02000022">
    <property type="protein sequence ID" value="POG53815.1"/>
    <property type="molecule type" value="Genomic_DNA"/>
</dbReference>
<evidence type="ECO:0000259" key="5">
    <source>
        <dbReference type="PROSITE" id="PS51898"/>
    </source>
</evidence>
<dbReference type="GO" id="GO:0003677">
    <property type="term" value="F:DNA binding"/>
    <property type="evidence" value="ECO:0007669"/>
    <property type="project" value="UniProtKB-UniRule"/>
</dbReference>